<evidence type="ECO:0000256" key="5">
    <source>
        <dbReference type="SAM" id="MobiDB-lite"/>
    </source>
</evidence>
<feature type="compositionally biased region" description="Low complexity" evidence="5">
    <location>
        <begin position="466"/>
        <end position="476"/>
    </location>
</feature>
<feature type="domain" description="Protein kinase" evidence="6">
    <location>
        <begin position="1"/>
        <end position="239"/>
    </location>
</feature>
<organism evidence="7 8">
    <name type="scientific">Actinomyces weissii</name>
    <dbReference type="NCBI Taxonomy" id="675090"/>
    <lineage>
        <taxon>Bacteria</taxon>
        <taxon>Bacillati</taxon>
        <taxon>Actinomycetota</taxon>
        <taxon>Actinomycetes</taxon>
        <taxon>Actinomycetales</taxon>
        <taxon>Actinomycetaceae</taxon>
        <taxon>Actinomyces</taxon>
    </lineage>
</organism>
<sequence length="614" mass="63209">MRVHSQPQPDPLSPEQLSVLEDLGYLLDETEDLEGGCWQALDPAGQPVRLRLLELPTGTQRARRLQRLNELRRLRHPGLARLEALHELPGGVLAAACQFVEGADLAVVLGARGRLRRDEAAQLLADLGQALAHLHEQGLVHGDVSAANTVITPEGHAVLIDLLGGAGELGTPGVAAPERLQGEEPSAAADVYALAALVEQAVAASQTAAGGLALLADALSEDPGARPTARELAERAQRLAAPVPVSLPQSAGLAAGMLRACAQVPTRRAPRPWWRRRGGGRDRRLRRSRERRFRGWGSGSEGRGGVRLAAAGRADLEALVRKEPAAVASAESEGLALRRPGSLRQAVRPRQAGRHSRRQGRAGGWQDSAQAGAGLGGAARRRRRGWPWAGAPVELGLLLALIAVLVPLLTPAWSPAARLWATGDGGGGGVQAAGGTSPAAATATTGAASGATAGPEPGAARPPTPSAAGAGAPASAGPADDDLLGAVVSLARSRDAALEAGDAQALASTTVPGSGAASADQRLLESLQGSGQTVTGLRTDLQGVVEVPVAGLPLSAPAPAGARAVRATLSQASHQRHADAGDWTVPVQRPRQVVLVLVPEPWRVLEVLEVEDEI</sequence>
<feature type="compositionally biased region" description="Basic residues" evidence="5">
    <location>
        <begin position="351"/>
        <end position="360"/>
    </location>
</feature>
<dbReference type="PANTHER" id="PTHR43289:SF30">
    <property type="entry name" value="NON-SPECIFIC SERINE_THREONINE PROTEIN KINASE"/>
    <property type="match status" value="1"/>
</dbReference>
<name>A0A7T7MAW5_9ACTO</name>
<keyword evidence="3 7" id="KW-0418">Kinase</keyword>
<proteinExistence type="predicted"/>
<gene>
    <name evidence="7" type="ORF">JG540_04720</name>
</gene>
<dbReference type="Gene3D" id="1.10.510.10">
    <property type="entry name" value="Transferase(Phosphotransferase) domain 1"/>
    <property type="match status" value="1"/>
</dbReference>
<dbReference type="KEGG" id="awe:JG540_04720"/>
<feature type="region of interest" description="Disordered" evidence="5">
    <location>
        <begin position="330"/>
        <end position="378"/>
    </location>
</feature>
<keyword evidence="1" id="KW-0808">Transferase</keyword>
<keyword evidence="8" id="KW-1185">Reference proteome</keyword>
<evidence type="ECO:0000313" key="7">
    <source>
        <dbReference type="EMBL" id="QQM68135.1"/>
    </source>
</evidence>
<dbReference type="GO" id="GO:0005524">
    <property type="term" value="F:ATP binding"/>
    <property type="evidence" value="ECO:0007669"/>
    <property type="project" value="UniProtKB-KW"/>
</dbReference>
<dbReference type="PANTHER" id="PTHR43289">
    <property type="entry name" value="MITOGEN-ACTIVATED PROTEIN KINASE KINASE KINASE 20-RELATED"/>
    <property type="match status" value="1"/>
</dbReference>
<dbReference type="InterPro" id="IPR000719">
    <property type="entry name" value="Prot_kinase_dom"/>
</dbReference>
<dbReference type="SMART" id="SM00220">
    <property type="entry name" value="S_TKc"/>
    <property type="match status" value="1"/>
</dbReference>
<evidence type="ECO:0000313" key="8">
    <source>
        <dbReference type="Proteomes" id="UP000595895"/>
    </source>
</evidence>
<dbReference type="RefSeq" id="WP_200277655.1">
    <property type="nucleotide sequence ID" value="NZ_CP066802.1"/>
</dbReference>
<feature type="compositionally biased region" description="Low complexity" evidence="5">
    <location>
        <begin position="433"/>
        <end position="459"/>
    </location>
</feature>
<evidence type="ECO:0000259" key="6">
    <source>
        <dbReference type="PROSITE" id="PS50011"/>
    </source>
</evidence>
<evidence type="ECO:0000256" key="1">
    <source>
        <dbReference type="ARBA" id="ARBA00022679"/>
    </source>
</evidence>
<protein>
    <submittedName>
        <fullName evidence="7">Kinase</fullName>
    </submittedName>
</protein>
<dbReference type="InterPro" id="IPR011009">
    <property type="entry name" value="Kinase-like_dom_sf"/>
</dbReference>
<dbReference type="SUPFAM" id="SSF56112">
    <property type="entry name" value="Protein kinase-like (PK-like)"/>
    <property type="match status" value="1"/>
</dbReference>
<dbReference type="GO" id="GO:0004674">
    <property type="term" value="F:protein serine/threonine kinase activity"/>
    <property type="evidence" value="ECO:0007669"/>
    <property type="project" value="TreeGrafter"/>
</dbReference>
<dbReference type="AlphaFoldDB" id="A0A7T7MAW5"/>
<dbReference type="PROSITE" id="PS50011">
    <property type="entry name" value="PROTEIN_KINASE_DOM"/>
    <property type="match status" value="1"/>
</dbReference>
<reference evidence="7 8" key="1">
    <citation type="submission" date="2020-12" db="EMBL/GenBank/DDBJ databases">
        <authorList>
            <person name="Zhou J."/>
        </authorList>
    </citation>
    <scope>NUCLEOTIDE SEQUENCE [LARGE SCALE GENOMIC DNA]</scope>
    <source>
        <strain evidence="7 8">CCUG 61299</strain>
    </source>
</reference>
<dbReference type="Pfam" id="PF00069">
    <property type="entry name" value="Pkinase"/>
    <property type="match status" value="1"/>
</dbReference>
<keyword evidence="4" id="KW-0067">ATP-binding</keyword>
<keyword evidence="2" id="KW-0547">Nucleotide-binding</keyword>
<dbReference type="EMBL" id="CP066802">
    <property type="protein sequence ID" value="QQM68135.1"/>
    <property type="molecule type" value="Genomic_DNA"/>
</dbReference>
<evidence type="ECO:0000256" key="3">
    <source>
        <dbReference type="ARBA" id="ARBA00022777"/>
    </source>
</evidence>
<evidence type="ECO:0000256" key="4">
    <source>
        <dbReference type="ARBA" id="ARBA00022840"/>
    </source>
</evidence>
<accession>A0A7T7MAW5</accession>
<dbReference type="Proteomes" id="UP000595895">
    <property type="component" value="Chromosome"/>
</dbReference>
<evidence type="ECO:0000256" key="2">
    <source>
        <dbReference type="ARBA" id="ARBA00022741"/>
    </source>
</evidence>
<feature type="region of interest" description="Disordered" evidence="5">
    <location>
        <begin position="427"/>
        <end position="476"/>
    </location>
</feature>